<dbReference type="STRING" id="1936003.STSP2_01761"/>
<reference evidence="2" key="1">
    <citation type="submission" date="2017-02" db="EMBL/GenBank/DDBJ databases">
        <title>Comparative genomics and description of representatives of a novel lineage of planctomycetes thriving in anoxic sediments.</title>
        <authorList>
            <person name="Spring S."/>
            <person name="Bunk B."/>
            <person name="Sproer C."/>
        </authorList>
    </citation>
    <scope>NUCLEOTIDE SEQUENCE [LARGE SCALE GENOMIC DNA]</scope>
    <source>
        <strain evidence="2">ST-NAGAB-D1</strain>
    </source>
</reference>
<gene>
    <name evidence="1" type="ORF">STSP2_01761</name>
</gene>
<organism evidence="1 2">
    <name type="scientific">Anaerohalosphaera lusitana</name>
    <dbReference type="NCBI Taxonomy" id="1936003"/>
    <lineage>
        <taxon>Bacteria</taxon>
        <taxon>Pseudomonadati</taxon>
        <taxon>Planctomycetota</taxon>
        <taxon>Phycisphaerae</taxon>
        <taxon>Sedimentisphaerales</taxon>
        <taxon>Anaerohalosphaeraceae</taxon>
        <taxon>Anaerohalosphaera</taxon>
    </lineage>
</organism>
<dbReference type="EMBL" id="CP019791">
    <property type="protein sequence ID" value="AQT68593.1"/>
    <property type="molecule type" value="Genomic_DNA"/>
</dbReference>
<proteinExistence type="predicted"/>
<sequence>MDELILRGLYYVCYFIDSERKERYGYLDV</sequence>
<dbReference type="Proteomes" id="UP000189674">
    <property type="component" value="Chromosome"/>
</dbReference>
<evidence type="ECO:0000313" key="1">
    <source>
        <dbReference type="EMBL" id="AQT68593.1"/>
    </source>
</evidence>
<dbReference type="AlphaFoldDB" id="A0A1U9NKY0"/>
<evidence type="ECO:0000313" key="2">
    <source>
        <dbReference type="Proteomes" id="UP000189674"/>
    </source>
</evidence>
<dbReference type="KEGG" id="alus:STSP2_01761"/>
<keyword evidence="2" id="KW-1185">Reference proteome</keyword>
<name>A0A1U9NKY0_9BACT</name>
<protein>
    <submittedName>
        <fullName evidence="1">Uncharacterized protein</fullName>
    </submittedName>
</protein>
<accession>A0A1U9NKY0</accession>